<dbReference type="EMBL" id="CP012801">
    <property type="protein sequence ID" value="ALJ60728.1"/>
    <property type="molecule type" value="Genomic_DNA"/>
</dbReference>
<keyword evidence="1" id="KW-0472">Membrane</keyword>
<dbReference type="EMBL" id="VVYV01000074">
    <property type="protein sequence ID" value="KAA5412289.1"/>
    <property type="molecule type" value="Genomic_DNA"/>
</dbReference>
<evidence type="ECO:0000313" key="5">
    <source>
        <dbReference type="Proteomes" id="UP000061809"/>
    </source>
</evidence>
<organism evidence="2 5">
    <name type="scientific">Bacteroides cellulosilyticus</name>
    <dbReference type="NCBI Taxonomy" id="246787"/>
    <lineage>
        <taxon>Bacteria</taxon>
        <taxon>Pseudomonadati</taxon>
        <taxon>Bacteroidota</taxon>
        <taxon>Bacteroidia</taxon>
        <taxon>Bacteroidales</taxon>
        <taxon>Bacteroidaceae</taxon>
        <taxon>Bacteroides</taxon>
    </lineage>
</organism>
<dbReference type="PATRIC" id="fig|246787.4.peg.3616"/>
<keyword evidence="1" id="KW-1133">Transmembrane helix</keyword>
<evidence type="ECO:0000313" key="2">
    <source>
        <dbReference type="EMBL" id="ALJ60728.1"/>
    </source>
</evidence>
<reference evidence="4 6" key="2">
    <citation type="submission" date="2018-08" db="EMBL/GenBank/DDBJ databases">
        <title>A genome reference for cultivated species of the human gut microbiota.</title>
        <authorList>
            <person name="Zou Y."/>
            <person name="Xue W."/>
            <person name="Luo G."/>
        </authorList>
    </citation>
    <scope>NUCLEOTIDE SEQUENCE [LARGE SCALE GENOMIC DNA]</scope>
    <source>
        <strain evidence="4 6">AF22-3AC</strain>
    </source>
</reference>
<dbReference type="Proteomes" id="UP000061809">
    <property type="component" value="Chromosome"/>
</dbReference>
<evidence type="ECO:0000313" key="7">
    <source>
        <dbReference type="Proteomes" id="UP000448877"/>
    </source>
</evidence>
<protein>
    <submittedName>
        <fullName evidence="2">Uncharacterized protein</fullName>
    </submittedName>
</protein>
<dbReference type="EMBL" id="QRVJ01000001">
    <property type="protein sequence ID" value="RGS39727.1"/>
    <property type="molecule type" value="Genomic_DNA"/>
</dbReference>
<gene>
    <name evidence="2" type="ORF">BcellWH2_03504</name>
    <name evidence="4" type="ORF">DWX97_00055</name>
    <name evidence="3" type="ORF">F2Y81_26235</name>
</gene>
<dbReference type="KEGG" id="bcel:BcellWH2_03504"/>
<keyword evidence="1" id="KW-0812">Transmembrane</keyword>
<reference evidence="2 5" key="1">
    <citation type="journal article" date="2015" name="Science">
        <title>Genetic determinants of in vivo fitness and diet responsiveness in multiple human gut Bacteroides.</title>
        <authorList>
            <person name="Wu M."/>
            <person name="McNulty N.P."/>
            <person name="Rodionov D.A."/>
            <person name="Khoroshkin M.S."/>
            <person name="Griffin N.W."/>
            <person name="Cheng J."/>
            <person name="Latreille P."/>
            <person name="Kerstetter R.A."/>
            <person name="Terrapon N."/>
            <person name="Henrissat B."/>
            <person name="Osterman A.L."/>
            <person name="Gordon J.I."/>
        </authorList>
    </citation>
    <scope>NUCLEOTIDE SEQUENCE [LARGE SCALE GENOMIC DNA]</scope>
    <source>
        <strain evidence="2 5">WH2</strain>
    </source>
</reference>
<dbReference type="AlphaFoldDB" id="A0A0P0GEP6"/>
<feature type="transmembrane region" description="Helical" evidence="1">
    <location>
        <begin position="7"/>
        <end position="26"/>
    </location>
</feature>
<reference evidence="3 7" key="3">
    <citation type="journal article" date="2019" name="Nat. Med.">
        <title>A library of human gut bacterial isolates paired with longitudinal multiomics data enables mechanistic microbiome research.</title>
        <authorList>
            <person name="Poyet M."/>
            <person name="Groussin M."/>
            <person name="Gibbons S.M."/>
            <person name="Avila-Pacheco J."/>
            <person name="Jiang X."/>
            <person name="Kearney S.M."/>
            <person name="Perrotta A.R."/>
            <person name="Berdy B."/>
            <person name="Zhao S."/>
            <person name="Lieberman T.D."/>
            <person name="Swanson P.K."/>
            <person name="Smith M."/>
            <person name="Roesemann S."/>
            <person name="Alexander J.E."/>
            <person name="Rich S.A."/>
            <person name="Livny J."/>
            <person name="Vlamakis H."/>
            <person name="Clish C."/>
            <person name="Bullock K."/>
            <person name="Deik A."/>
            <person name="Scott J."/>
            <person name="Pierce K.A."/>
            <person name="Xavier R.J."/>
            <person name="Alm E.J."/>
        </authorList>
    </citation>
    <scope>NUCLEOTIDE SEQUENCE [LARGE SCALE GENOMIC DNA]</scope>
    <source>
        <strain evidence="3 7">BIOML-A6</strain>
    </source>
</reference>
<dbReference type="STRING" id="246787.BcellWH2_03504"/>
<evidence type="ECO:0000313" key="4">
    <source>
        <dbReference type="EMBL" id="RGS39727.1"/>
    </source>
</evidence>
<evidence type="ECO:0000256" key="1">
    <source>
        <dbReference type="SAM" id="Phobius"/>
    </source>
</evidence>
<name>A0A0P0GEP6_9BACE</name>
<proteinExistence type="predicted"/>
<dbReference type="RefSeq" id="WP_007219756.1">
    <property type="nucleotide sequence ID" value="NZ_CABMLT010000024.1"/>
</dbReference>
<evidence type="ECO:0000313" key="3">
    <source>
        <dbReference type="EMBL" id="KAA5412289.1"/>
    </source>
</evidence>
<accession>A0A0P0GEP6</accession>
<dbReference type="eggNOG" id="ENOG502ZT0D">
    <property type="taxonomic scope" value="Bacteria"/>
</dbReference>
<dbReference type="Proteomes" id="UP000283341">
    <property type="component" value="Unassembled WGS sequence"/>
</dbReference>
<evidence type="ECO:0000313" key="6">
    <source>
        <dbReference type="Proteomes" id="UP000283341"/>
    </source>
</evidence>
<dbReference type="Proteomes" id="UP000448877">
    <property type="component" value="Unassembled WGS sequence"/>
</dbReference>
<sequence length="274" mass="30766">MKRTTYIIFGMLLTGLVVVCAGIFYASTQVTGWDNIFLDIKGEKKTVQLPQCRVIQMVAVRNIIATGEGEEKGIRMPAFGELPLKITSGEAGQGSFTYASGMDEFMTMNSVGDTLRIVFDFPNDKLEKKYQDLYWLNLRSEEMIIALPDHVQFLQTSLEAQKMTVEGLARDSLSLMVQDYATINDCNFRALTVQNGAWLFNTGKADNLHLHLNGIRSWNVNASSFHVDTEYLYAHGDQRCTLENGECRQVVWMPQSKDASLDIKLKEAATVVVK</sequence>